<comment type="caution">
    <text evidence="1">The sequence shown here is derived from an EMBL/GenBank/DDBJ whole genome shotgun (WGS) entry which is preliminary data.</text>
</comment>
<dbReference type="PANTHER" id="PTHR31511">
    <property type="entry name" value="PROTEIN CBG23764"/>
    <property type="match status" value="1"/>
</dbReference>
<dbReference type="EMBL" id="UYJE01000893">
    <property type="protein sequence ID" value="VDH97402.1"/>
    <property type="molecule type" value="Genomic_DNA"/>
</dbReference>
<proteinExistence type="predicted"/>
<gene>
    <name evidence="1" type="ORF">MGAL_10B080225</name>
</gene>
<protein>
    <recommendedName>
        <fullName evidence="3">DNA-directed DNA polymerase</fullName>
    </recommendedName>
</protein>
<dbReference type="PANTHER" id="PTHR31511:SF12">
    <property type="entry name" value="RHO TERMINATION FACTOR N-TERMINAL DOMAIN-CONTAINING PROTEIN"/>
    <property type="match status" value="1"/>
</dbReference>
<keyword evidence="2" id="KW-1185">Reference proteome</keyword>
<sequence>MSSTTTYQQMEPYSFGYQRVSIDKRYDKPPVIYRGPDVVENFIRHLLEEEKEIRDILSRIEPMIITEKSSFYRFFAIFKQFTSNFNKKNLADEGQKHFNYLSKTFPDPDVFSLLLRKGVFPYDYVDTEQKLEKPCLPSKEDFFNKLGDTHISDEDYQFAQTVWDKLKVKTLGEYSDVYLKMDVALLADVFEKFRDISLHDYDLDPCHYFTTPGFSWSAMLKKTGIVLDLITDIDMMLFCREGNTRRCI</sequence>
<name>A0A8B6BYZ7_MYTGA</name>
<organism evidence="1 2">
    <name type="scientific">Mytilus galloprovincialis</name>
    <name type="common">Mediterranean mussel</name>
    <dbReference type="NCBI Taxonomy" id="29158"/>
    <lineage>
        <taxon>Eukaryota</taxon>
        <taxon>Metazoa</taxon>
        <taxon>Spiralia</taxon>
        <taxon>Lophotrochozoa</taxon>
        <taxon>Mollusca</taxon>
        <taxon>Bivalvia</taxon>
        <taxon>Autobranchia</taxon>
        <taxon>Pteriomorphia</taxon>
        <taxon>Mytilida</taxon>
        <taxon>Mytiloidea</taxon>
        <taxon>Mytilidae</taxon>
        <taxon>Mytilinae</taxon>
        <taxon>Mytilus</taxon>
    </lineage>
</organism>
<dbReference type="OrthoDB" id="2425134at2759"/>
<evidence type="ECO:0000313" key="2">
    <source>
        <dbReference type="Proteomes" id="UP000596742"/>
    </source>
</evidence>
<evidence type="ECO:0000313" key="1">
    <source>
        <dbReference type="EMBL" id="VDH97402.1"/>
    </source>
</evidence>
<evidence type="ECO:0008006" key="3">
    <source>
        <dbReference type="Google" id="ProtNLM"/>
    </source>
</evidence>
<reference evidence="1" key="1">
    <citation type="submission" date="2018-11" db="EMBL/GenBank/DDBJ databases">
        <authorList>
            <person name="Alioto T."/>
            <person name="Alioto T."/>
        </authorList>
    </citation>
    <scope>NUCLEOTIDE SEQUENCE</scope>
</reference>
<accession>A0A8B6BYZ7</accession>
<dbReference type="AlphaFoldDB" id="A0A8B6BYZ7"/>
<dbReference type="Proteomes" id="UP000596742">
    <property type="component" value="Unassembled WGS sequence"/>
</dbReference>